<dbReference type="SUPFAM" id="SSF49785">
    <property type="entry name" value="Galactose-binding domain-like"/>
    <property type="match status" value="1"/>
</dbReference>
<keyword evidence="2" id="KW-0511">Multifunctional enzyme</keyword>
<dbReference type="GO" id="GO:0008113">
    <property type="term" value="F:peptide-methionine (S)-S-oxide reductase activity"/>
    <property type="evidence" value="ECO:0007669"/>
    <property type="project" value="UniProtKB-UniRule"/>
</dbReference>
<dbReference type="PANTHER" id="PTHR43774:SF1">
    <property type="entry name" value="PEPTIDE METHIONINE SULFOXIDE REDUCTASE MSRA 2"/>
    <property type="match status" value="1"/>
</dbReference>
<evidence type="ECO:0000256" key="4">
    <source>
        <dbReference type="ARBA" id="ARBA00047806"/>
    </source>
</evidence>
<dbReference type="SUPFAM" id="SSF55068">
    <property type="entry name" value="Peptide methionine sulfoxide reductase"/>
    <property type="match status" value="1"/>
</dbReference>
<dbReference type="Pfam" id="PF08547">
    <property type="entry name" value="CIA30"/>
    <property type="match status" value="1"/>
</dbReference>
<dbReference type="NCBIfam" id="NF004042">
    <property type="entry name" value="PRK05550.1"/>
    <property type="match status" value="1"/>
</dbReference>
<dbReference type="InterPro" id="IPR011057">
    <property type="entry name" value="Mss4-like_sf"/>
</dbReference>
<dbReference type="GO" id="GO:0033743">
    <property type="term" value="F:peptide-methionine (R)-S-oxide reductase activity"/>
    <property type="evidence" value="ECO:0007669"/>
    <property type="project" value="UniProtKB-EC"/>
</dbReference>
<keyword evidence="11" id="KW-1185">Reference proteome</keyword>
<feature type="domain" description="MsrB" evidence="9">
    <location>
        <begin position="194"/>
        <end position="314"/>
    </location>
</feature>
<name>A0A1Q2HLU4_9BACT</name>
<keyword evidence="8" id="KW-0732">Signal</keyword>
<evidence type="ECO:0000256" key="3">
    <source>
        <dbReference type="ARBA" id="ARBA00024679"/>
    </source>
</evidence>
<feature type="signal peptide" evidence="8">
    <location>
        <begin position="1"/>
        <end position="18"/>
    </location>
</feature>
<dbReference type="InterPro" id="IPR008979">
    <property type="entry name" value="Galactose-bd-like_sf"/>
</dbReference>
<dbReference type="EC" id="1.8.4.11" evidence="7"/>
<dbReference type="Proteomes" id="UP000188273">
    <property type="component" value="Chromosome"/>
</dbReference>
<dbReference type="AlphaFoldDB" id="A0A1Q2HLU4"/>
<evidence type="ECO:0000256" key="6">
    <source>
        <dbReference type="ARBA" id="ARBA00048782"/>
    </source>
</evidence>
<dbReference type="Gene3D" id="2.170.150.20">
    <property type="entry name" value="Peptide methionine sulfoxide reductase"/>
    <property type="match status" value="1"/>
</dbReference>
<dbReference type="PROSITE" id="PS51790">
    <property type="entry name" value="MSRB"/>
    <property type="match status" value="1"/>
</dbReference>
<dbReference type="Gene3D" id="3.30.1060.10">
    <property type="entry name" value="Peptide methionine sulphoxide reductase MsrA"/>
    <property type="match status" value="1"/>
</dbReference>
<evidence type="ECO:0000256" key="1">
    <source>
        <dbReference type="ARBA" id="ARBA00023002"/>
    </source>
</evidence>
<proteinExistence type="inferred from homology"/>
<organism evidence="10 11">
    <name type="scientific">Sedimentisphaera cyanobacteriorum</name>
    <dbReference type="NCBI Taxonomy" id="1940790"/>
    <lineage>
        <taxon>Bacteria</taxon>
        <taxon>Pseudomonadati</taxon>
        <taxon>Planctomycetota</taxon>
        <taxon>Phycisphaerae</taxon>
        <taxon>Sedimentisphaerales</taxon>
        <taxon>Sedimentisphaeraceae</taxon>
        <taxon>Sedimentisphaera</taxon>
    </lineage>
</organism>
<comment type="function">
    <text evidence="3 7">Has an important function as a repair enzyme for proteins that have been inactivated by oxidation. Catalyzes the reversible oxidation-reduction of methionine sulfoxide in proteins to methionine.</text>
</comment>
<evidence type="ECO:0000256" key="7">
    <source>
        <dbReference type="HAMAP-Rule" id="MF_01401"/>
    </source>
</evidence>
<comment type="similarity">
    <text evidence="7">Belongs to the MsrA Met sulfoxide reductase family.</text>
</comment>
<dbReference type="SUPFAM" id="SSF51316">
    <property type="entry name" value="Mss4-like"/>
    <property type="match status" value="1"/>
</dbReference>
<dbReference type="InterPro" id="IPR002569">
    <property type="entry name" value="Met_Sox_Rdtase_MsrA_dom"/>
</dbReference>
<dbReference type="Pfam" id="PF01625">
    <property type="entry name" value="PMSR"/>
    <property type="match status" value="1"/>
</dbReference>
<dbReference type="NCBIfam" id="NF004036">
    <property type="entry name" value="PRK05508.1"/>
    <property type="match status" value="1"/>
</dbReference>
<protein>
    <recommendedName>
        <fullName evidence="7">Peptide methionine sulfoxide reductase MsrA</fullName>
        <shortName evidence="7">Protein-methionine-S-oxide reductase</shortName>
        <ecNumber evidence="7">1.8.4.11</ecNumber>
    </recommendedName>
    <alternativeName>
        <fullName evidence="7">Peptide-methionine (S)-S-oxide reductase</fullName>
        <shortName evidence="7">Peptide Met(O) reductase</shortName>
    </alternativeName>
</protein>
<sequence length="476" mass="53807" precursor="true">MIYKVLIIAAAASCAAFIFGCSRQYKPQADNGRYIIDDFSGEGTNNWQFFTDQVMGGVSEGKMSKTEEGRLRMQGSVSLENNGGFILVRKELKTDKGYCDASSYDGVWISASGNGKEYSVHIRTSANWFPWEFFKHDFAAAEKSKTHYLPFDDFEKYGTWRSFNPAKIKYIAAAAAFEKMQADIVIEGIGFYREQEMYKELTDKEKRVIIDKGTEKPFTGEYHDHYEDGIYTCRRCGAALYRSSSKFKSGCGWPSYDDSIAGAVKETPDADGVRTEITCANCGGHLGHVFRGEGFTEKNTRHCVNSISMDFVPESRIERAVFASGCFWGVQHHLGKIDGVLKTKAGYTGGDTENPTYQQVCSGETGHAEAVMVEFDRDKTDYQTVAKIYFETHDPTQVNRQGPDIGSQYRSEIFYFSQEQKKTAEKLIGILEEKGLDVATNLTKAGQFWDAEKYHQQYYKKNGKTPYCHTYQKKFD</sequence>
<reference evidence="11" key="1">
    <citation type="submission" date="2017-02" db="EMBL/GenBank/DDBJ databases">
        <title>Comparative genomics and description of representatives of a novel lineage of planctomycetes thriving in anoxic sediments.</title>
        <authorList>
            <person name="Spring S."/>
            <person name="Bunk B."/>
            <person name="Sproer C."/>
            <person name="Klenk H.-P."/>
        </authorList>
    </citation>
    <scope>NUCLEOTIDE SEQUENCE [LARGE SCALE GENOMIC DNA]</scope>
    <source>
        <strain evidence="11">L21-RPul-D3</strain>
    </source>
</reference>
<evidence type="ECO:0000313" key="10">
    <source>
        <dbReference type="EMBL" id="AQQ08467.1"/>
    </source>
</evidence>
<evidence type="ECO:0000313" key="11">
    <source>
        <dbReference type="Proteomes" id="UP000188273"/>
    </source>
</evidence>
<dbReference type="PANTHER" id="PTHR43774">
    <property type="entry name" value="PEPTIDE METHIONINE SULFOXIDE REDUCTASE"/>
    <property type="match status" value="1"/>
</dbReference>
<dbReference type="EMBL" id="CP019633">
    <property type="protein sequence ID" value="AQQ08467.1"/>
    <property type="molecule type" value="Genomic_DNA"/>
</dbReference>
<comment type="catalytic activity">
    <reaction evidence="5">
        <text>L-methionyl-[protein] + [thioredoxin]-disulfide + H2O = L-methionyl-(R)-S-oxide-[protein] + [thioredoxin]-dithiol</text>
        <dbReference type="Rhea" id="RHEA:24164"/>
        <dbReference type="Rhea" id="RHEA-COMP:10698"/>
        <dbReference type="Rhea" id="RHEA-COMP:10700"/>
        <dbReference type="Rhea" id="RHEA-COMP:12313"/>
        <dbReference type="Rhea" id="RHEA-COMP:12314"/>
        <dbReference type="ChEBI" id="CHEBI:15377"/>
        <dbReference type="ChEBI" id="CHEBI:16044"/>
        <dbReference type="ChEBI" id="CHEBI:29950"/>
        <dbReference type="ChEBI" id="CHEBI:45764"/>
        <dbReference type="ChEBI" id="CHEBI:50058"/>
        <dbReference type="EC" id="1.8.4.12"/>
    </reaction>
</comment>
<dbReference type="NCBIfam" id="TIGR00401">
    <property type="entry name" value="msrA"/>
    <property type="match status" value="1"/>
</dbReference>
<dbReference type="HAMAP" id="MF_01401">
    <property type="entry name" value="MsrA"/>
    <property type="match status" value="1"/>
</dbReference>
<feature type="active site" evidence="7">
    <location>
        <position position="326"/>
    </location>
</feature>
<keyword evidence="1 7" id="KW-0560">Oxidoreductase</keyword>
<dbReference type="NCBIfam" id="TIGR00357">
    <property type="entry name" value="peptide-methionine (R)-S-oxide reductase MsrB"/>
    <property type="match status" value="1"/>
</dbReference>
<dbReference type="GO" id="GO:0033744">
    <property type="term" value="F:L-methionine:thioredoxin-disulfide S-oxidoreductase activity"/>
    <property type="evidence" value="ECO:0007669"/>
    <property type="project" value="RHEA"/>
</dbReference>
<dbReference type="STRING" id="1940790.L21SP3_00248"/>
<dbReference type="InterPro" id="IPR002579">
    <property type="entry name" value="Met_Sox_Rdtase_MsrB_dom"/>
</dbReference>
<comment type="catalytic activity">
    <reaction evidence="6 7">
        <text>[thioredoxin]-disulfide + L-methionine + H2O = L-methionine (S)-S-oxide + [thioredoxin]-dithiol</text>
        <dbReference type="Rhea" id="RHEA:19993"/>
        <dbReference type="Rhea" id="RHEA-COMP:10698"/>
        <dbReference type="Rhea" id="RHEA-COMP:10700"/>
        <dbReference type="ChEBI" id="CHEBI:15377"/>
        <dbReference type="ChEBI" id="CHEBI:29950"/>
        <dbReference type="ChEBI" id="CHEBI:50058"/>
        <dbReference type="ChEBI" id="CHEBI:57844"/>
        <dbReference type="ChEBI" id="CHEBI:58772"/>
        <dbReference type="EC" id="1.8.4.11"/>
    </reaction>
</comment>
<dbReference type="InterPro" id="IPR036509">
    <property type="entry name" value="Met_Sox_Rdtase_MsrA_sf"/>
</dbReference>
<dbReference type="InterPro" id="IPR013857">
    <property type="entry name" value="NADH-UbQ_OxRdtase-assoc_prot30"/>
</dbReference>
<gene>
    <name evidence="7 10" type="primary">msrA</name>
    <name evidence="10" type="ORF">L21SP3_00248</name>
</gene>
<evidence type="ECO:0000256" key="8">
    <source>
        <dbReference type="SAM" id="SignalP"/>
    </source>
</evidence>
<evidence type="ECO:0000256" key="2">
    <source>
        <dbReference type="ARBA" id="ARBA00023268"/>
    </source>
</evidence>
<dbReference type="KEGG" id="pbu:L21SP3_00248"/>
<feature type="chain" id="PRO_5011981171" description="Peptide methionine sulfoxide reductase MsrA" evidence="8">
    <location>
        <begin position="19"/>
        <end position="476"/>
    </location>
</feature>
<evidence type="ECO:0000256" key="5">
    <source>
        <dbReference type="ARBA" id="ARBA00048488"/>
    </source>
</evidence>
<comment type="catalytic activity">
    <reaction evidence="4 7">
        <text>L-methionyl-[protein] + [thioredoxin]-disulfide + H2O = L-methionyl-(S)-S-oxide-[protein] + [thioredoxin]-dithiol</text>
        <dbReference type="Rhea" id="RHEA:14217"/>
        <dbReference type="Rhea" id="RHEA-COMP:10698"/>
        <dbReference type="Rhea" id="RHEA-COMP:10700"/>
        <dbReference type="Rhea" id="RHEA-COMP:12313"/>
        <dbReference type="Rhea" id="RHEA-COMP:12315"/>
        <dbReference type="ChEBI" id="CHEBI:15377"/>
        <dbReference type="ChEBI" id="CHEBI:16044"/>
        <dbReference type="ChEBI" id="CHEBI:29950"/>
        <dbReference type="ChEBI" id="CHEBI:44120"/>
        <dbReference type="ChEBI" id="CHEBI:50058"/>
        <dbReference type="EC" id="1.8.4.11"/>
    </reaction>
</comment>
<dbReference type="Pfam" id="PF01641">
    <property type="entry name" value="SelR"/>
    <property type="match status" value="1"/>
</dbReference>
<dbReference type="OrthoDB" id="4174719at2"/>
<accession>A0A1Q2HLU4</accession>
<evidence type="ECO:0000259" key="9">
    <source>
        <dbReference type="PROSITE" id="PS51790"/>
    </source>
</evidence>
<dbReference type="PROSITE" id="PS51257">
    <property type="entry name" value="PROKAR_LIPOPROTEIN"/>
    <property type="match status" value="1"/>
</dbReference>